<dbReference type="PANTHER" id="PTHR13353">
    <property type="entry name" value="TRANSMEMBRANE PROTEIN 19"/>
    <property type="match status" value="1"/>
</dbReference>
<name>A0ABP8GZ29_9BACT</name>
<dbReference type="RefSeq" id="WP_345255993.1">
    <property type="nucleotide sequence ID" value="NZ_BAABGY010000007.1"/>
</dbReference>
<evidence type="ECO:0000256" key="2">
    <source>
        <dbReference type="ARBA" id="ARBA00009012"/>
    </source>
</evidence>
<dbReference type="Proteomes" id="UP001501725">
    <property type="component" value="Unassembled WGS sequence"/>
</dbReference>
<keyword evidence="3 6" id="KW-0812">Transmembrane</keyword>
<evidence type="ECO:0000313" key="9">
    <source>
        <dbReference type="Proteomes" id="UP001501725"/>
    </source>
</evidence>
<protein>
    <submittedName>
        <fullName evidence="8">TIGR00297 family protein</fullName>
    </submittedName>
</protein>
<keyword evidence="5 6" id="KW-0472">Membrane</keyword>
<feature type="transmembrane region" description="Helical" evidence="6">
    <location>
        <begin position="182"/>
        <end position="201"/>
    </location>
</feature>
<comment type="subcellular location">
    <subcellularLocation>
        <location evidence="1">Membrane</location>
        <topology evidence="1">Multi-pass membrane protein</topology>
    </subcellularLocation>
</comment>
<gene>
    <name evidence="8" type="ORF">GCM10023184_24220</name>
</gene>
<comment type="similarity">
    <text evidence="2">Belongs to the TMEM19 family.</text>
</comment>
<dbReference type="InterPro" id="IPR002794">
    <property type="entry name" value="DUF92_TMEM19"/>
</dbReference>
<dbReference type="Pfam" id="PF01940">
    <property type="entry name" value="DUF92"/>
    <property type="match status" value="1"/>
</dbReference>
<evidence type="ECO:0000256" key="7">
    <source>
        <dbReference type="SAM" id="SignalP"/>
    </source>
</evidence>
<evidence type="ECO:0000256" key="3">
    <source>
        <dbReference type="ARBA" id="ARBA00022692"/>
    </source>
</evidence>
<feature type="chain" id="PRO_5046493107" evidence="7">
    <location>
        <begin position="18"/>
        <end position="234"/>
    </location>
</feature>
<evidence type="ECO:0000256" key="1">
    <source>
        <dbReference type="ARBA" id="ARBA00004141"/>
    </source>
</evidence>
<accession>A0ABP8GZ29</accession>
<evidence type="ECO:0000313" key="8">
    <source>
        <dbReference type="EMBL" id="GAA4331981.1"/>
    </source>
</evidence>
<feature type="signal peptide" evidence="7">
    <location>
        <begin position="1"/>
        <end position="17"/>
    </location>
</feature>
<keyword evidence="9" id="KW-1185">Reference proteome</keyword>
<evidence type="ECO:0000256" key="6">
    <source>
        <dbReference type="SAM" id="Phobius"/>
    </source>
</evidence>
<feature type="transmembrane region" description="Helical" evidence="6">
    <location>
        <begin position="157"/>
        <end position="176"/>
    </location>
</feature>
<dbReference type="PANTHER" id="PTHR13353:SF5">
    <property type="entry name" value="TRANSMEMBRANE PROTEIN 19"/>
    <property type="match status" value="1"/>
</dbReference>
<evidence type="ECO:0000256" key="5">
    <source>
        <dbReference type="ARBA" id="ARBA00023136"/>
    </source>
</evidence>
<comment type="caution">
    <text evidence="8">The sequence shown here is derived from an EMBL/GenBank/DDBJ whole genome shotgun (WGS) entry which is preliminary data.</text>
</comment>
<feature type="transmembrane region" description="Helical" evidence="6">
    <location>
        <begin position="29"/>
        <end position="54"/>
    </location>
</feature>
<proteinExistence type="inferred from homology"/>
<organism evidence="8 9">
    <name type="scientific">Flaviaesturariibacter amylovorans</name>
    <dbReference type="NCBI Taxonomy" id="1084520"/>
    <lineage>
        <taxon>Bacteria</taxon>
        <taxon>Pseudomonadati</taxon>
        <taxon>Bacteroidota</taxon>
        <taxon>Chitinophagia</taxon>
        <taxon>Chitinophagales</taxon>
        <taxon>Chitinophagaceae</taxon>
        <taxon>Flaviaestuariibacter</taxon>
    </lineage>
</organism>
<reference evidence="9" key="1">
    <citation type="journal article" date="2019" name="Int. J. Syst. Evol. Microbiol.">
        <title>The Global Catalogue of Microorganisms (GCM) 10K type strain sequencing project: providing services to taxonomists for standard genome sequencing and annotation.</title>
        <authorList>
            <consortium name="The Broad Institute Genomics Platform"/>
            <consortium name="The Broad Institute Genome Sequencing Center for Infectious Disease"/>
            <person name="Wu L."/>
            <person name="Ma J."/>
        </authorList>
    </citation>
    <scope>NUCLEOTIDE SEQUENCE [LARGE SCALE GENOMIC DNA]</scope>
    <source>
        <strain evidence="9">JCM 17919</strain>
    </source>
</reference>
<keyword evidence="4 6" id="KW-1133">Transmembrane helix</keyword>
<evidence type="ECO:0000256" key="4">
    <source>
        <dbReference type="ARBA" id="ARBA00022989"/>
    </source>
</evidence>
<feature type="transmembrane region" description="Helical" evidence="6">
    <location>
        <begin position="213"/>
        <end position="233"/>
    </location>
</feature>
<dbReference type="EMBL" id="BAABGY010000007">
    <property type="protein sequence ID" value="GAA4331981.1"/>
    <property type="molecule type" value="Genomic_DNA"/>
</dbReference>
<keyword evidence="7" id="KW-0732">Signal</keyword>
<sequence length="234" mass="23468">MWLAAVFIVLMAFAAVAARKLTVAGGACGALVAAGLFAGLGWTGIALLGTFFVLGTGATMWKSAWKAVHGLREGGGGQRRAVQVLANGSAAAVAGLLASLIPQQAPSWACAAAGALSAATADTLASELGNSYGRRYVNIRTFRPDTRGRDGAVSLEGFLFGAAGSALIAVVYAVGFGLSLHVVWILVAGTFGNALDSWLGAGPQRCGLLDNDGVNFINTVAAAGLASGLALLFG</sequence>